<dbReference type="AlphaFoldDB" id="A0A918LHH9"/>
<name>A0A918LHH9_9PSEU</name>
<dbReference type="HAMAP" id="MF_01609">
    <property type="entry name" value="Glu_cys_ligase_2"/>
    <property type="match status" value="1"/>
</dbReference>
<dbReference type="NCBIfam" id="TIGR02050">
    <property type="entry name" value="gshA_cyan_rel"/>
    <property type="match status" value="1"/>
</dbReference>
<evidence type="ECO:0000256" key="1">
    <source>
        <dbReference type="ARBA" id="ARBA00022598"/>
    </source>
</evidence>
<sequence length="382" mass="40289">MHTTDPRSRVDAGATLGIEEEFLLVDPRTAEPVDCGPAVIDQCHGYGPWTPQYEYARSQVEVATGVCHTAAAAAAQLTDARARLAERARAHGALLIATGAPIVASRPITLTSGDRYARIATHYGGMFSDYQCCGLHVHVGVPDRDAAAALLNYVTPWLPTLLALSANSPLRQGRDADYASLRALAQAAFPAAGPPPWVESAADHDRHIARLVDCGAFTDDRITFWLARLSPHLPTIEIRVADSVPTPADAMLLAALCRAIVVTAASDLAAGIPAPRPDRDTMAAALWSAARHGMRGAAVDPVTRRRTSARRRLAALLNWVRPALAEFGELSMVTSTLAELSRRGTGAELQRVAAPGGPAAVAAMLAAQTTGLTPVEAGYTPV</sequence>
<dbReference type="PANTHER" id="PTHR36510:SF1">
    <property type="entry name" value="GLUTAMATE--CYSTEINE LIGASE 2-RELATED"/>
    <property type="match status" value="1"/>
</dbReference>
<dbReference type="GO" id="GO:0004357">
    <property type="term" value="F:glutamate-cysteine ligase activity"/>
    <property type="evidence" value="ECO:0007669"/>
    <property type="project" value="UniProtKB-EC"/>
</dbReference>
<dbReference type="PANTHER" id="PTHR36510">
    <property type="entry name" value="GLUTAMATE--CYSTEINE LIGASE 2-RELATED"/>
    <property type="match status" value="1"/>
</dbReference>
<dbReference type="GO" id="GO:0005524">
    <property type="term" value="F:ATP binding"/>
    <property type="evidence" value="ECO:0007669"/>
    <property type="project" value="UniProtKB-KW"/>
</dbReference>
<dbReference type="Proteomes" id="UP000660680">
    <property type="component" value="Unassembled WGS sequence"/>
</dbReference>
<keyword evidence="7" id="KW-1185">Reference proteome</keyword>
<evidence type="ECO:0000256" key="4">
    <source>
        <dbReference type="ARBA" id="ARBA00048819"/>
    </source>
</evidence>
<keyword evidence="3 5" id="KW-0067">ATP-binding</keyword>
<keyword evidence="2 5" id="KW-0547">Nucleotide-binding</keyword>
<evidence type="ECO:0000256" key="3">
    <source>
        <dbReference type="ARBA" id="ARBA00022840"/>
    </source>
</evidence>
<dbReference type="InterPro" id="IPR014746">
    <property type="entry name" value="Gln_synth/guanido_kin_cat_dom"/>
</dbReference>
<dbReference type="NCBIfam" id="NF010041">
    <property type="entry name" value="PRK13517.1-1"/>
    <property type="match status" value="1"/>
</dbReference>
<dbReference type="EMBL" id="BMRB01000004">
    <property type="protein sequence ID" value="GGS47351.1"/>
    <property type="molecule type" value="Genomic_DNA"/>
</dbReference>
<dbReference type="Pfam" id="PF04107">
    <property type="entry name" value="GCS2"/>
    <property type="match status" value="1"/>
</dbReference>
<evidence type="ECO:0000313" key="6">
    <source>
        <dbReference type="EMBL" id="GGS47351.1"/>
    </source>
</evidence>
<dbReference type="InterPro" id="IPR011793">
    <property type="entry name" value="YbdK"/>
</dbReference>
<evidence type="ECO:0000256" key="5">
    <source>
        <dbReference type="HAMAP-Rule" id="MF_01609"/>
    </source>
</evidence>
<accession>A0A918LHH9</accession>
<dbReference type="SUPFAM" id="SSF55931">
    <property type="entry name" value="Glutamine synthetase/guanido kinase"/>
    <property type="match status" value="1"/>
</dbReference>
<reference evidence="6" key="1">
    <citation type="journal article" date="2014" name="Int. J. Syst. Evol. Microbiol.">
        <title>Complete genome sequence of Corynebacterium casei LMG S-19264T (=DSM 44701T), isolated from a smear-ripened cheese.</title>
        <authorList>
            <consortium name="US DOE Joint Genome Institute (JGI-PGF)"/>
            <person name="Walter F."/>
            <person name="Albersmeier A."/>
            <person name="Kalinowski J."/>
            <person name="Ruckert C."/>
        </authorList>
    </citation>
    <scope>NUCLEOTIDE SEQUENCE</scope>
    <source>
        <strain evidence="6">JCM 3276</strain>
    </source>
</reference>
<comment type="catalytic activity">
    <reaction evidence="4 5">
        <text>L-cysteine + L-glutamate + ATP = gamma-L-glutamyl-L-cysteine + ADP + phosphate + H(+)</text>
        <dbReference type="Rhea" id="RHEA:13285"/>
        <dbReference type="ChEBI" id="CHEBI:15378"/>
        <dbReference type="ChEBI" id="CHEBI:29985"/>
        <dbReference type="ChEBI" id="CHEBI:30616"/>
        <dbReference type="ChEBI" id="CHEBI:35235"/>
        <dbReference type="ChEBI" id="CHEBI:43474"/>
        <dbReference type="ChEBI" id="CHEBI:58173"/>
        <dbReference type="ChEBI" id="CHEBI:456216"/>
        <dbReference type="EC" id="6.3.2.2"/>
    </reaction>
</comment>
<reference evidence="6" key="2">
    <citation type="submission" date="2020-09" db="EMBL/GenBank/DDBJ databases">
        <authorList>
            <person name="Sun Q."/>
            <person name="Ohkuma M."/>
        </authorList>
    </citation>
    <scope>NUCLEOTIDE SEQUENCE</scope>
    <source>
        <strain evidence="6">JCM 3276</strain>
    </source>
</reference>
<dbReference type="Gene3D" id="3.30.590.20">
    <property type="match status" value="1"/>
</dbReference>
<comment type="caution">
    <text evidence="6">The sequence shown here is derived from an EMBL/GenBank/DDBJ whole genome shotgun (WGS) entry which is preliminary data.</text>
</comment>
<comment type="function">
    <text evidence="5">ATP-dependent carboxylate-amine ligase which exhibits weak glutamate--cysteine ligase activity.</text>
</comment>
<proteinExistence type="inferred from homology"/>
<dbReference type="InterPro" id="IPR006336">
    <property type="entry name" value="GCS2"/>
</dbReference>
<keyword evidence="1 5" id="KW-0436">Ligase</keyword>
<gene>
    <name evidence="6" type="primary">ybdK</name>
    <name evidence="6" type="ORF">GCM10010171_48250</name>
</gene>
<evidence type="ECO:0000256" key="2">
    <source>
        <dbReference type="ARBA" id="ARBA00022741"/>
    </source>
</evidence>
<organism evidence="6 7">
    <name type="scientific">Actinokineospora fastidiosa</name>
    <dbReference type="NCBI Taxonomy" id="1816"/>
    <lineage>
        <taxon>Bacteria</taxon>
        <taxon>Bacillati</taxon>
        <taxon>Actinomycetota</taxon>
        <taxon>Actinomycetes</taxon>
        <taxon>Pseudonocardiales</taxon>
        <taxon>Pseudonocardiaceae</taxon>
        <taxon>Actinokineospora</taxon>
    </lineage>
</organism>
<dbReference type="RefSeq" id="WP_189212836.1">
    <property type="nucleotide sequence ID" value="NZ_BMRB01000004.1"/>
</dbReference>
<comment type="similarity">
    <text evidence="5">Belongs to the glutamate--cysteine ligase type 2 family. YbdK subfamily.</text>
</comment>
<evidence type="ECO:0000313" key="7">
    <source>
        <dbReference type="Proteomes" id="UP000660680"/>
    </source>
</evidence>
<dbReference type="InterPro" id="IPR050141">
    <property type="entry name" value="GCL_type2/YbdK_subfam"/>
</dbReference>
<dbReference type="GO" id="GO:0042398">
    <property type="term" value="P:modified amino acid biosynthetic process"/>
    <property type="evidence" value="ECO:0007669"/>
    <property type="project" value="InterPro"/>
</dbReference>
<protein>
    <recommendedName>
        <fullName evidence="5">Putative glutamate--cysteine ligase 2</fullName>
        <ecNumber evidence="5">6.3.2.2</ecNumber>
    </recommendedName>
    <alternativeName>
        <fullName evidence="5">Gamma-glutamylcysteine synthetase 2</fullName>
        <shortName evidence="5">GCS 2</shortName>
        <shortName evidence="5">Gamma-GCS 2</shortName>
    </alternativeName>
</protein>
<dbReference type="EC" id="6.3.2.2" evidence="5"/>